<keyword evidence="2" id="KW-0521">NADP</keyword>
<organism evidence="5 6">
    <name type="scientific">Bionectria ochroleuca</name>
    <name type="common">Gliocladium roseum</name>
    <dbReference type="NCBI Taxonomy" id="29856"/>
    <lineage>
        <taxon>Eukaryota</taxon>
        <taxon>Fungi</taxon>
        <taxon>Dikarya</taxon>
        <taxon>Ascomycota</taxon>
        <taxon>Pezizomycotina</taxon>
        <taxon>Sordariomycetes</taxon>
        <taxon>Hypocreomycetidae</taxon>
        <taxon>Hypocreales</taxon>
        <taxon>Bionectriaceae</taxon>
        <taxon>Clonostachys</taxon>
    </lineage>
</organism>
<evidence type="ECO:0000256" key="2">
    <source>
        <dbReference type="ARBA" id="ARBA00022857"/>
    </source>
</evidence>
<dbReference type="PROSITE" id="PS00061">
    <property type="entry name" value="ADH_SHORT"/>
    <property type="match status" value="1"/>
</dbReference>
<dbReference type="SUPFAM" id="SSF51735">
    <property type="entry name" value="NAD(P)-binding Rossmann-fold domains"/>
    <property type="match status" value="1"/>
</dbReference>
<evidence type="ECO:0000256" key="4">
    <source>
        <dbReference type="RuleBase" id="RU000363"/>
    </source>
</evidence>
<comment type="similarity">
    <text evidence="1 4">Belongs to the short-chain dehydrogenases/reductases (SDR) family.</text>
</comment>
<evidence type="ECO:0000313" key="5">
    <source>
        <dbReference type="EMBL" id="VUC20981.1"/>
    </source>
</evidence>
<gene>
    <name evidence="5" type="ORF">CLO192961_LOCUS37026</name>
</gene>
<name>A0ABY6TQS0_BIOOC</name>
<dbReference type="PANTHER" id="PTHR43976">
    <property type="entry name" value="SHORT CHAIN DEHYDROGENASE"/>
    <property type="match status" value="1"/>
</dbReference>
<dbReference type="Proteomes" id="UP000766486">
    <property type="component" value="Unassembled WGS sequence"/>
</dbReference>
<dbReference type="InterPro" id="IPR051911">
    <property type="entry name" value="SDR_oxidoreductase"/>
</dbReference>
<dbReference type="CDD" id="cd05374">
    <property type="entry name" value="17beta-HSD-like_SDR_c"/>
    <property type="match status" value="1"/>
</dbReference>
<reference evidence="5 6" key="1">
    <citation type="submission" date="2019-06" db="EMBL/GenBank/DDBJ databases">
        <authorList>
            <person name="Broberg M."/>
        </authorList>
    </citation>
    <scope>NUCLEOTIDE SEQUENCE [LARGE SCALE GENOMIC DNA]</scope>
</reference>
<dbReference type="PRINTS" id="PR00081">
    <property type="entry name" value="GDHRDH"/>
</dbReference>
<dbReference type="Pfam" id="PF00106">
    <property type="entry name" value="adh_short"/>
    <property type="match status" value="1"/>
</dbReference>
<dbReference type="EMBL" id="CABFNS010000316">
    <property type="protein sequence ID" value="VUC20981.1"/>
    <property type="molecule type" value="Genomic_DNA"/>
</dbReference>
<keyword evidence="3" id="KW-0560">Oxidoreductase</keyword>
<dbReference type="InterPro" id="IPR020904">
    <property type="entry name" value="Sc_DH/Rdtase_CS"/>
</dbReference>
<dbReference type="InterPro" id="IPR002347">
    <property type="entry name" value="SDR_fam"/>
</dbReference>
<proteinExistence type="inferred from homology"/>
<dbReference type="PRINTS" id="PR00080">
    <property type="entry name" value="SDRFAMILY"/>
</dbReference>
<evidence type="ECO:0000256" key="1">
    <source>
        <dbReference type="ARBA" id="ARBA00006484"/>
    </source>
</evidence>
<protein>
    <submittedName>
        <fullName evidence="5">Uncharacterized protein</fullName>
    </submittedName>
</protein>
<dbReference type="Gene3D" id="3.40.50.720">
    <property type="entry name" value="NAD(P)-binding Rossmann-like Domain"/>
    <property type="match status" value="1"/>
</dbReference>
<sequence>MAPVFFITGASSGLGLVLTLRALGAGNRVIAAMRNPTRAAEAKSKIEAAGGQVFAFDVTDSQDIITQRFKAAEAIYGQIDVLINCAGYGLLGPVERFTEREVQQLFQTNVYGPLYLIQAALPSMRTRRAGTIINISSMGGADGSPANGLYASTKFALEGLSESLSKEVAEFGISVLIVEPGAFRTGFLSALVENETGFGDEYANNISAKVLNMMKGLNGKQPGDPEKAADRMIEYATGTGKGGELRGKVLRMVLGGDAFPRIQAKIEKQQQDMELGKEVAYSTNLQ</sequence>
<evidence type="ECO:0000313" key="6">
    <source>
        <dbReference type="Proteomes" id="UP000766486"/>
    </source>
</evidence>
<comment type="caution">
    <text evidence="5">The sequence shown here is derived from an EMBL/GenBank/DDBJ whole genome shotgun (WGS) entry which is preliminary data.</text>
</comment>
<keyword evidence="6" id="KW-1185">Reference proteome</keyword>
<dbReference type="PANTHER" id="PTHR43976:SF16">
    <property type="entry name" value="SHORT-CHAIN DEHYDROGENASE_REDUCTASE FAMILY PROTEIN"/>
    <property type="match status" value="1"/>
</dbReference>
<accession>A0ABY6TQS0</accession>
<evidence type="ECO:0000256" key="3">
    <source>
        <dbReference type="ARBA" id="ARBA00023002"/>
    </source>
</evidence>
<dbReference type="InterPro" id="IPR036291">
    <property type="entry name" value="NAD(P)-bd_dom_sf"/>
</dbReference>